<dbReference type="OrthoDB" id="2237965at2759"/>
<accession>A0A1X2HPZ9</accession>
<evidence type="ECO:0000313" key="1">
    <source>
        <dbReference type="EMBL" id="ORZ01399.1"/>
    </source>
</evidence>
<keyword evidence="2" id="KW-1185">Reference proteome</keyword>
<reference evidence="1 2" key="1">
    <citation type="submission" date="2016-07" db="EMBL/GenBank/DDBJ databases">
        <title>Pervasive Adenine N6-methylation of Active Genes in Fungi.</title>
        <authorList>
            <consortium name="DOE Joint Genome Institute"/>
            <person name="Mondo S.J."/>
            <person name="Dannebaum R.O."/>
            <person name="Kuo R.C."/>
            <person name="Labutti K."/>
            <person name="Haridas S."/>
            <person name="Kuo A."/>
            <person name="Salamov A."/>
            <person name="Ahrendt S.R."/>
            <person name="Lipzen A."/>
            <person name="Sullivan W."/>
            <person name="Andreopoulos W.B."/>
            <person name="Clum A."/>
            <person name="Lindquist E."/>
            <person name="Daum C."/>
            <person name="Ramamoorthy G.K."/>
            <person name="Gryganskyi A."/>
            <person name="Culley D."/>
            <person name="Magnuson J.K."/>
            <person name="James T.Y."/>
            <person name="O'Malley M.A."/>
            <person name="Stajich J.E."/>
            <person name="Spatafora J.W."/>
            <person name="Visel A."/>
            <person name="Grigoriev I.V."/>
        </authorList>
    </citation>
    <scope>NUCLEOTIDE SEQUENCE [LARGE SCALE GENOMIC DNA]</scope>
    <source>
        <strain evidence="1 2">NRRL 2496</strain>
    </source>
</reference>
<dbReference type="InterPro" id="IPR001337">
    <property type="entry name" value="TMV-like_coat"/>
</dbReference>
<proteinExistence type="predicted"/>
<name>A0A1X2HPZ9_SYNRA</name>
<dbReference type="GO" id="GO:0005198">
    <property type="term" value="F:structural molecule activity"/>
    <property type="evidence" value="ECO:0007669"/>
    <property type="project" value="InterPro"/>
</dbReference>
<dbReference type="AlphaFoldDB" id="A0A1X2HPZ9"/>
<comment type="caution">
    <text evidence="1">The sequence shown here is derived from an EMBL/GenBank/DDBJ whole genome shotgun (WGS) entry which is preliminary data.</text>
</comment>
<sequence length="164" mass="18890">MPYRQWHQRADMVSALRWYKLEDIITHVHVLREWIMNADVEQQPPPRLSPSPPVCRRRRFSESAYVCEAVGGWGLRLDRLALSLLLIYEPARLGRGYPNTATPGEGEVAVLETIDDILKAAETYEDVFTRDAFEDRYDLDWYMDVASEPSDKTTKTSNSITANQ</sequence>
<dbReference type="OMA" id="EWNIRID"/>
<dbReference type="Proteomes" id="UP000242180">
    <property type="component" value="Unassembled WGS sequence"/>
</dbReference>
<gene>
    <name evidence="1" type="ORF">BCR43DRAFT_542332</name>
</gene>
<dbReference type="EMBL" id="MCGN01000002">
    <property type="protein sequence ID" value="ORZ01399.1"/>
    <property type="molecule type" value="Genomic_DNA"/>
</dbReference>
<evidence type="ECO:0000313" key="2">
    <source>
        <dbReference type="Proteomes" id="UP000242180"/>
    </source>
</evidence>
<dbReference type="Pfam" id="PF00721">
    <property type="entry name" value="TMV_coat"/>
    <property type="match status" value="1"/>
</dbReference>
<protein>
    <submittedName>
        <fullName evidence="1">Uncharacterized protein</fullName>
    </submittedName>
</protein>
<dbReference type="InParanoid" id="A0A1X2HPZ9"/>
<organism evidence="1 2">
    <name type="scientific">Syncephalastrum racemosum</name>
    <name type="common">Filamentous fungus</name>
    <dbReference type="NCBI Taxonomy" id="13706"/>
    <lineage>
        <taxon>Eukaryota</taxon>
        <taxon>Fungi</taxon>
        <taxon>Fungi incertae sedis</taxon>
        <taxon>Mucoromycota</taxon>
        <taxon>Mucoromycotina</taxon>
        <taxon>Mucoromycetes</taxon>
        <taxon>Mucorales</taxon>
        <taxon>Syncephalastraceae</taxon>
        <taxon>Syncephalastrum</taxon>
    </lineage>
</organism>